<dbReference type="PANTHER" id="PTHR44229:SF4">
    <property type="entry name" value="15-HYDROXYPROSTAGLANDIN DEHYDROGENASE [NAD(+)]"/>
    <property type="match status" value="1"/>
</dbReference>
<accession>A0A0L0SDF7</accession>
<dbReference type="GO" id="GO:0016616">
    <property type="term" value="F:oxidoreductase activity, acting on the CH-OH group of donors, NAD or NADP as acceptor"/>
    <property type="evidence" value="ECO:0007669"/>
    <property type="project" value="TreeGrafter"/>
</dbReference>
<evidence type="ECO:0000313" key="5">
    <source>
        <dbReference type="EMBL" id="KNE60511.1"/>
    </source>
</evidence>
<dbReference type="OMA" id="TDVARCM"/>
<proteinExistence type="inferred from homology"/>
<dbReference type="SUPFAM" id="SSF51735">
    <property type="entry name" value="NAD(P)-binding Rossmann-fold domains"/>
    <property type="match status" value="1"/>
</dbReference>
<dbReference type="PRINTS" id="PR00080">
    <property type="entry name" value="SDRFAMILY"/>
</dbReference>
<gene>
    <name evidence="5" type="ORF">AMAG_05896</name>
</gene>
<dbReference type="Gene3D" id="3.40.50.720">
    <property type="entry name" value="NAD(P)-binding Rossmann-like Domain"/>
    <property type="match status" value="1"/>
</dbReference>
<dbReference type="VEuPathDB" id="FungiDB:AMAG_05896"/>
<reference evidence="6" key="2">
    <citation type="submission" date="2009-11" db="EMBL/GenBank/DDBJ databases">
        <title>The Genome Sequence of Allomyces macrogynus strain ATCC 38327.</title>
        <authorList>
            <consortium name="The Broad Institute Genome Sequencing Platform"/>
            <person name="Russ C."/>
            <person name="Cuomo C."/>
            <person name="Shea T."/>
            <person name="Young S.K."/>
            <person name="Zeng Q."/>
            <person name="Koehrsen M."/>
            <person name="Haas B."/>
            <person name="Borodovsky M."/>
            <person name="Guigo R."/>
            <person name="Alvarado L."/>
            <person name="Berlin A."/>
            <person name="Borenstein D."/>
            <person name="Chen Z."/>
            <person name="Engels R."/>
            <person name="Freedman E."/>
            <person name="Gellesch M."/>
            <person name="Goldberg J."/>
            <person name="Griggs A."/>
            <person name="Gujja S."/>
            <person name="Heiman D."/>
            <person name="Hepburn T."/>
            <person name="Howarth C."/>
            <person name="Jen D."/>
            <person name="Larson L."/>
            <person name="Lewis B."/>
            <person name="Mehta T."/>
            <person name="Park D."/>
            <person name="Pearson M."/>
            <person name="Roberts A."/>
            <person name="Saif S."/>
            <person name="Shenoy N."/>
            <person name="Sisk P."/>
            <person name="Stolte C."/>
            <person name="Sykes S."/>
            <person name="Walk T."/>
            <person name="White J."/>
            <person name="Yandava C."/>
            <person name="Burger G."/>
            <person name="Gray M.W."/>
            <person name="Holland P.W.H."/>
            <person name="King N."/>
            <person name="Lang F.B.F."/>
            <person name="Roger A.J."/>
            <person name="Ruiz-Trillo I."/>
            <person name="Lander E."/>
            <person name="Nusbaum C."/>
        </authorList>
    </citation>
    <scope>NUCLEOTIDE SEQUENCE [LARGE SCALE GENOMIC DNA]</scope>
    <source>
        <strain evidence="6">ATCC 38327</strain>
    </source>
</reference>
<protein>
    <submittedName>
        <fullName evidence="5">Uncharacterized protein</fullName>
    </submittedName>
</protein>
<comment type="similarity">
    <text evidence="1 4">Belongs to the short-chain dehydrogenases/reductases (SDR) family.</text>
</comment>
<dbReference type="EMBL" id="GG745336">
    <property type="protein sequence ID" value="KNE60512.1"/>
    <property type="molecule type" value="Genomic_DNA"/>
</dbReference>
<sequence length="237" mass="25662">MARRSRTGSFDEGAKLVLADINEEAVQAGEEPRAIAITTDVTKVEDLRAAFELAIETFGRVDVVVNNAGVSDGRFDEDVEMKWKRVLDIDLVAVIVGTQLALQYMAPHGGVVVNTSSIAGIVSLPFAPIYAASKHGVLGFTKSMGLFGKKHGVRVNAVAPYFSDTPLVQRAREQNAMMEALLASKTLVPVEWVVDAMMQCITDEDLHSETIAVLPEVGLRKVPHDHGEIPVIPDTED</sequence>
<keyword evidence="3" id="KW-0560">Oxidoreductase</keyword>
<dbReference type="AlphaFoldDB" id="A0A0L0SDF7"/>
<evidence type="ECO:0000256" key="4">
    <source>
        <dbReference type="RuleBase" id="RU000363"/>
    </source>
</evidence>
<dbReference type="PROSITE" id="PS00061">
    <property type="entry name" value="ADH_SHORT"/>
    <property type="match status" value="1"/>
</dbReference>
<reference evidence="5 6" key="1">
    <citation type="submission" date="2009-11" db="EMBL/GenBank/DDBJ databases">
        <title>Annotation of Allomyces macrogynus ATCC 38327.</title>
        <authorList>
            <consortium name="The Broad Institute Genome Sequencing Platform"/>
            <person name="Russ C."/>
            <person name="Cuomo C."/>
            <person name="Burger G."/>
            <person name="Gray M.W."/>
            <person name="Holland P.W.H."/>
            <person name="King N."/>
            <person name="Lang F.B.F."/>
            <person name="Roger A.J."/>
            <person name="Ruiz-Trillo I."/>
            <person name="Young S.K."/>
            <person name="Zeng Q."/>
            <person name="Gargeya S."/>
            <person name="Fitzgerald M."/>
            <person name="Haas B."/>
            <person name="Abouelleil A."/>
            <person name="Alvarado L."/>
            <person name="Arachchi H.M."/>
            <person name="Berlin A."/>
            <person name="Chapman S.B."/>
            <person name="Gearin G."/>
            <person name="Goldberg J."/>
            <person name="Griggs A."/>
            <person name="Gujja S."/>
            <person name="Hansen M."/>
            <person name="Heiman D."/>
            <person name="Howarth C."/>
            <person name="Larimer J."/>
            <person name="Lui A."/>
            <person name="MacDonald P.J.P."/>
            <person name="McCowen C."/>
            <person name="Montmayeur A."/>
            <person name="Murphy C."/>
            <person name="Neiman D."/>
            <person name="Pearson M."/>
            <person name="Priest M."/>
            <person name="Roberts A."/>
            <person name="Saif S."/>
            <person name="Shea T."/>
            <person name="Sisk P."/>
            <person name="Stolte C."/>
            <person name="Sykes S."/>
            <person name="Wortman J."/>
            <person name="Nusbaum C."/>
            <person name="Birren B."/>
        </authorList>
    </citation>
    <scope>NUCLEOTIDE SEQUENCE [LARGE SCALE GENOMIC DNA]</scope>
    <source>
        <strain evidence="5 6">ATCC 38327</strain>
    </source>
</reference>
<keyword evidence="2" id="KW-0521">NADP</keyword>
<dbReference type="OrthoDB" id="417891at2759"/>
<dbReference type="PRINTS" id="PR00081">
    <property type="entry name" value="GDHRDH"/>
</dbReference>
<evidence type="ECO:0000313" key="6">
    <source>
        <dbReference type="Proteomes" id="UP000054350"/>
    </source>
</evidence>
<dbReference type="InterPro" id="IPR036291">
    <property type="entry name" value="NAD(P)-bd_dom_sf"/>
</dbReference>
<evidence type="ECO:0000256" key="3">
    <source>
        <dbReference type="ARBA" id="ARBA00023002"/>
    </source>
</evidence>
<dbReference type="EMBL" id="GG745336">
    <property type="protein sequence ID" value="KNE60511.1"/>
    <property type="molecule type" value="Genomic_DNA"/>
</dbReference>
<dbReference type="InterPro" id="IPR002347">
    <property type="entry name" value="SDR_fam"/>
</dbReference>
<dbReference type="eggNOG" id="KOG4169">
    <property type="taxonomic scope" value="Eukaryota"/>
</dbReference>
<dbReference type="PANTHER" id="PTHR44229">
    <property type="entry name" value="15-HYDROXYPROSTAGLANDIN DEHYDROGENASE [NAD(+)]"/>
    <property type="match status" value="1"/>
</dbReference>
<evidence type="ECO:0000256" key="2">
    <source>
        <dbReference type="ARBA" id="ARBA00022857"/>
    </source>
</evidence>
<dbReference type="InterPro" id="IPR020904">
    <property type="entry name" value="Sc_DH/Rdtase_CS"/>
</dbReference>
<name>A0A0L0SDF7_ALLM3</name>
<organism evidence="5 6">
    <name type="scientific">Allomyces macrogynus (strain ATCC 38327)</name>
    <name type="common">Allomyces javanicus var. macrogynus</name>
    <dbReference type="NCBI Taxonomy" id="578462"/>
    <lineage>
        <taxon>Eukaryota</taxon>
        <taxon>Fungi</taxon>
        <taxon>Fungi incertae sedis</taxon>
        <taxon>Blastocladiomycota</taxon>
        <taxon>Blastocladiomycetes</taxon>
        <taxon>Blastocladiales</taxon>
        <taxon>Blastocladiaceae</taxon>
        <taxon>Allomyces</taxon>
    </lineage>
</organism>
<keyword evidence="6" id="KW-1185">Reference proteome</keyword>
<dbReference type="GO" id="GO:0005737">
    <property type="term" value="C:cytoplasm"/>
    <property type="evidence" value="ECO:0007669"/>
    <property type="project" value="TreeGrafter"/>
</dbReference>
<evidence type="ECO:0000256" key="1">
    <source>
        <dbReference type="ARBA" id="ARBA00006484"/>
    </source>
</evidence>
<dbReference type="Pfam" id="PF00106">
    <property type="entry name" value="adh_short"/>
    <property type="match status" value="1"/>
</dbReference>
<dbReference type="Proteomes" id="UP000054350">
    <property type="component" value="Unassembled WGS sequence"/>
</dbReference>
<dbReference type="STRING" id="578462.A0A0L0SDF7"/>